<dbReference type="RefSeq" id="WP_116006999.1">
    <property type="nucleotide sequence ID" value="NZ_QUOU01000001.1"/>
</dbReference>
<gene>
    <name evidence="2" type="ORF">DXX93_04375</name>
</gene>
<dbReference type="AlphaFoldDB" id="A0A3E0TMV0"/>
<feature type="chain" id="PRO_5017587207" evidence="1">
    <location>
        <begin position="25"/>
        <end position="302"/>
    </location>
</feature>
<feature type="signal peptide" evidence="1">
    <location>
        <begin position="1"/>
        <end position="24"/>
    </location>
</feature>
<evidence type="ECO:0000313" key="2">
    <source>
        <dbReference type="EMBL" id="REL25874.1"/>
    </source>
</evidence>
<sequence>MLRLAMIAILVVSPLLFFASEAAAKPFVISKVSDNPKKHYAYLKPMADYLAKHLSEFGYTEGQVLMAKNNKQMIRYLRKKKVDLVTETIFSSVVFQDKAGAEFLVKKWKKGQRDYEAIIFARKDSNINTFDDFKGKVIAFEDPGSTSAFFVPAAMLLTQGLKLEKLESIREQPYPDSVGYVFSNEEINTSTWVHKNLVQIGALNDHDWHKSDHLPKSYRDDFKIIAKSQRLPRAIELVRPGMSDALKDKLKALLLNMHNDPSAATILAGYQRTTKFEEFDDSITDTIAYARNVVNLLKTKLD</sequence>
<dbReference type="PANTHER" id="PTHR35841:SF1">
    <property type="entry name" value="PHOSPHONATES-BINDING PERIPLASMIC PROTEIN"/>
    <property type="match status" value="1"/>
</dbReference>
<dbReference type="EMBL" id="QUOU01000001">
    <property type="protein sequence ID" value="REL25874.1"/>
    <property type="molecule type" value="Genomic_DNA"/>
</dbReference>
<dbReference type="OrthoDB" id="225238at2"/>
<evidence type="ECO:0000313" key="3">
    <source>
        <dbReference type="Proteomes" id="UP000256478"/>
    </source>
</evidence>
<protein>
    <submittedName>
        <fullName evidence="2">Phosphate/phosphite/phosphonate ABC transporter substrate-binding protein</fullName>
    </submittedName>
</protein>
<dbReference type="Pfam" id="PF12974">
    <property type="entry name" value="Phosphonate-bd"/>
    <property type="match status" value="1"/>
</dbReference>
<dbReference type="SUPFAM" id="SSF53850">
    <property type="entry name" value="Periplasmic binding protein-like II"/>
    <property type="match status" value="1"/>
</dbReference>
<dbReference type="PANTHER" id="PTHR35841">
    <property type="entry name" value="PHOSPHONATES-BINDING PERIPLASMIC PROTEIN"/>
    <property type="match status" value="1"/>
</dbReference>
<keyword evidence="1" id="KW-0732">Signal</keyword>
<name>A0A3E0TMV0_9GAMM</name>
<reference evidence="2 3" key="1">
    <citation type="submission" date="2018-08" db="EMBL/GenBank/DDBJ databases">
        <title>Thalassotalea euphylliae genome.</title>
        <authorList>
            <person name="Summers S."/>
            <person name="Rice S.A."/>
            <person name="Freckelton M.L."/>
            <person name="Nedved B.T."/>
            <person name="Hadfield M.G."/>
        </authorList>
    </citation>
    <scope>NUCLEOTIDE SEQUENCE [LARGE SCALE GENOMIC DNA]</scope>
    <source>
        <strain evidence="2 3">H1</strain>
    </source>
</reference>
<evidence type="ECO:0000256" key="1">
    <source>
        <dbReference type="SAM" id="SignalP"/>
    </source>
</evidence>
<accession>A0A3E0TMV0</accession>
<dbReference type="Gene3D" id="3.40.190.10">
    <property type="entry name" value="Periplasmic binding protein-like II"/>
    <property type="match status" value="2"/>
</dbReference>
<organism evidence="2 3">
    <name type="scientific">Thalassotalea euphylliae</name>
    <dbReference type="NCBI Taxonomy" id="1655234"/>
    <lineage>
        <taxon>Bacteria</taxon>
        <taxon>Pseudomonadati</taxon>
        <taxon>Pseudomonadota</taxon>
        <taxon>Gammaproteobacteria</taxon>
        <taxon>Alteromonadales</taxon>
        <taxon>Colwelliaceae</taxon>
        <taxon>Thalassotalea</taxon>
    </lineage>
</organism>
<dbReference type="Proteomes" id="UP000256478">
    <property type="component" value="Unassembled WGS sequence"/>
</dbReference>
<comment type="caution">
    <text evidence="2">The sequence shown here is derived from an EMBL/GenBank/DDBJ whole genome shotgun (WGS) entry which is preliminary data.</text>
</comment>
<proteinExistence type="predicted"/>